<keyword evidence="3" id="KW-1185">Reference proteome</keyword>
<sequence length="93" mass="10579">MIGRRSQGQDLTPFDPEIEKTVRKQKDKFTHSLEHQEDGGSVENINEKSDKNVGEQQLVQEEAMERVQPARAMKEYSIPTLSNTPSCCSNFKP</sequence>
<comment type="caution">
    <text evidence="2">The sequence shown here is derived from an EMBL/GenBank/DDBJ whole genome shotgun (WGS) entry which is preliminary data.</text>
</comment>
<reference evidence="2 3" key="1">
    <citation type="submission" date="2018-02" db="EMBL/GenBank/DDBJ databases">
        <title>Draft genome of wild Prunus yedoensis var. nudiflora.</title>
        <authorList>
            <person name="Baek S."/>
            <person name="Kim J.-H."/>
            <person name="Choi K."/>
            <person name="Kim G.-B."/>
            <person name="Cho A."/>
            <person name="Jang H."/>
            <person name="Shin C.-H."/>
            <person name="Yu H.-J."/>
            <person name="Mun J.-H."/>
        </authorList>
    </citation>
    <scope>NUCLEOTIDE SEQUENCE [LARGE SCALE GENOMIC DNA]</scope>
    <source>
        <strain evidence="3">cv. Jeju island</strain>
        <tissue evidence="2">Leaf</tissue>
    </source>
</reference>
<dbReference type="Proteomes" id="UP000250321">
    <property type="component" value="Unassembled WGS sequence"/>
</dbReference>
<protein>
    <submittedName>
        <fullName evidence="2">Uncharacterized protein</fullName>
    </submittedName>
</protein>
<dbReference type="OrthoDB" id="10331733at2759"/>
<dbReference type="EMBL" id="PJQY01002642">
    <property type="protein sequence ID" value="PQP91936.1"/>
    <property type="molecule type" value="Genomic_DNA"/>
</dbReference>
<dbReference type="AlphaFoldDB" id="A0A314XIV5"/>
<accession>A0A314XIV5</accession>
<evidence type="ECO:0000313" key="2">
    <source>
        <dbReference type="EMBL" id="PQP91936.1"/>
    </source>
</evidence>
<name>A0A314XIV5_PRUYE</name>
<organism evidence="2 3">
    <name type="scientific">Prunus yedoensis var. nudiflora</name>
    <dbReference type="NCBI Taxonomy" id="2094558"/>
    <lineage>
        <taxon>Eukaryota</taxon>
        <taxon>Viridiplantae</taxon>
        <taxon>Streptophyta</taxon>
        <taxon>Embryophyta</taxon>
        <taxon>Tracheophyta</taxon>
        <taxon>Spermatophyta</taxon>
        <taxon>Magnoliopsida</taxon>
        <taxon>eudicotyledons</taxon>
        <taxon>Gunneridae</taxon>
        <taxon>Pentapetalae</taxon>
        <taxon>rosids</taxon>
        <taxon>fabids</taxon>
        <taxon>Rosales</taxon>
        <taxon>Rosaceae</taxon>
        <taxon>Amygdaloideae</taxon>
        <taxon>Amygdaleae</taxon>
        <taxon>Prunus</taxon>
    </lineage>
</organism>
<evidence type="ECO:0000313" key="3">
    <source>
        <dbReference type="Proteomes" id="UP000250321"/>
    </source>
</evidence>
<gene>
    <name evidence="2" type="ORF">Pyn_19442</name>
</gene>
<proteinExistence type="predicted"/>
<feature type="region of interest" description="Disordered" evidence="1">
    <location>
        <begin position="31"/>
        <end position="55"/>
    </location>
</feature>
<evidence type="ECO:0000256" key="1">
    <source>
        <dbReference type="SAM" id="MobiDB-lite"/>
    </source>
</evidence>